<sequence>MLTDKMVVQIFANILMFIPCGFLLPSVFSRMRSFGRTALMIFLQAFQSNLCNIFLERLQT</sequence>
<dbReference type="Proteomes" id="UP000033163">
    <property type="component" value="Chromosome I"/>
</dbReference>
<proteinExistence type="predicted"/>
<accession>A0A0E4HCX6</accession>
<feature type="transmembrane region" description="Helical" evidence="1">
    <location>
        <begin position="6"/>
        <end position="25"/>
    </location>
</feature>
<evidence type="ECO:0000313" key="2">
    <source>
        <dbReference type="EMBL" id="CQR57829.1"/>
    </source>
</evidence>
<dbReference type="HOGENOM" id="CLU_2937341_0_0_9"/>
<name>A0A0E4HCX6_9BACL</name>
<gene>
    <name evidence="2" type="ORF">PRIO_5440</name>
</gene>
<reference evidence="3" key="1">
    <citation type="submission" date="2015-03" db="EMBL/GenBank/DDBJ databases">
        <authorList>
            <person name="Wibberg D."/>
        </authorList>
    </citation>
    <scope>NUCLEOTIDE SEQUENCE [LARGE SCALE GENOMIC DNA]</scope>
</reference>
<keyword evidence="1" id="KW-0472">Membrane</keyword>
<keyword evidence="1" id="KW-0812">Transmembrane</keyword>
<organism evidence="2 3">
    <name type="scientific">Paenibacillus riograndensis SBR5</name>
    <dbReference type="NCBI Taxonomy" id="1073571"/>
    <lineage>
        <taxon>Bacteria</taxon>
        <taxon>Bacillati</taxon>
        <taxon>Bacillota</taxon>
        <taxon>Bacilli</taxon>
        <taxon>Bacillales</taxon>
        <taxon>Paenibacillaceae</taxon>
        <taxon>Paenibacillus</taxon>
        <taxon>Paenibacillus sonchi group</taxon>
    </lineage>
</organism>
<keyword evidence="1" id="KW-1133">Transmembrane helix</keyword>
<evidence type="ECO:0000313" key="3">
    <source>
        <dbReference type="Proteomes" id="UP000033163"/>
    </source>
</evidence>
<dbReference type="KEGG" id="pri:PRIO_5440"/>
<dbReference type="EMBL" id="LN831776">
    <property type="protein sequence ID" value="CQR57829.1"/>
    <property type="molecule type" value="Genomic_DNA"/>
</dbReference>
<evidence type="ECO:0000256" key="1">
    <source>
        <dbReference type="SAM" id="Phobius"/>
    </source>
</evidence>
<dbReference type="AlphaFoldDB" id="A0A0E4HCX6"/>
<protein>
    <submittedName>
        <fullName evidence="2">Putative membrane protein</fullName>
    </submittedName>
</protein>